<dbReference type="Pfam" id="PF13668">
    <property type="entry name" value="Ferritin_2"/>
    <property type="match status" value="1"/>
</dbReference>
<dbReference type="AlphaFoldDB" id="A0A0D1X495"/>
<evidence type="ECO:0000256" key="2">
    <source>
        <dbReference type="SAM" id="SignalP"/>
    </source>
</evidence>
<name>A0A0D1X495_EXOME</name>
<dbReference type="OrthoDB" id="1001765at2759"/>
<dbReference type="CDD" id="cd00657">
    <property type="entry name" value="Ferritin_like"/>
    <property type="match status" value="1"/>
</dbReference>
<dbReference type="SUPFAM" id="SSF47240">
    <property type="entry name" value="Ferritin-like"/>
    <property type="match status" value="1"/>
</dbReference>
<keyword evidence="4" id="KW-1185">Reference proteome</keyword>
<feature type="region of interest" description="Disordered" evidence="1">
    <location>
        <begin position="298"/>
        <end position="318"/>
    </location>
</feature>
<evidence type="ECO:0000256" key="1">
    <source>
        <dbReference type="SAM" id="MobiDB-lite"/>
    </source>
</evidence>
<dbReference type="EMBL" id="KN847520">
    <property type="protein sequence ID" value="KIV96585.1"/>
    <property type="molecule type" value="Genomic_DNA"/>
</dbReference>
<dbReference type="STRING" id="212818.A0A0D1X495"/>
<dbReference type="InterPro" id="IPR009078">
    <property type="entry name" value="Ferritin-like_SF"/>
</dbReference>
<dbReference type="PANTHER" id="PTHR38705">
    <property type="entry name" value="PROTEIN RDS1"/>
    <property type="match status" value="1"/>
</dbReference>
<dbReference type="Proteomes" id="UP000054302">
    <property type="component" value="Unassembled WGS sequence"/>
</dbReference>
<dbReference type="HOGENOM" id="CLU_029630_0_0_1"/>
<sequence>MKAFTFASVATFFAGLTLAHPVDLETRNIGFGVGGGRGGLNQVDINILQFALTLEHLENAFYRHALSIFTLQDFLNAGFSHDFFLNLQFIASDERTHVDVIHQTILGAGFQPVLPCNYNFPITDIASFVTLSAILESVGTSAYLGAAPFIQSKDILGVAGSILGVEAFHTSIQRVSLGAIGAPDPFTTPLGANAIFTLASQFIVSCPAQNPALPFRAFPGLAVIGSQTCFRENVFAGQNIAASFGVIPTASIGITVSTVGTEVLSFETSTTTIDTALETAAVTTDLAAATTTVESVVTETATDEAAESTAAASSTSSAEPAIITGDAAKRDLEVRQNSISCPAPFAGSTIQLRPDFGASRRNFRGVNQFFVTFVSGLNIISVAAQINGGNLIVVIPRGIAGQAFIFVTINNITGRQLRDQDILFGPSIFEVAPGFPSF</sequence>
<reference evidence="3 4" key="1">
    <citation type="submission" date="2015-01" db="EMBL/GenBank/DDBJ databases">
        <title>The Genome Sequence of Exophiala mesophila CBS40295.</title>
        <authorList>
            <consortium name="The Broad Institute Genomics Platform"/>
            <person name="Cuomo C."/>
            <person name="de Hoog S."/>
            <person name="Gorbushina A."/>
            <person name="Stielow B."/>
            <person name="Teixiera M."/>
            <person name="Abouelleil A."/>
            <person name="Chapman S.B."/>
            <person name="Priest M."/>
            <person name="Young S.K."/>
            <person name="Wortman J."/>
            <person name="Nusbaum C."/>
            <person name="Birren B."/>
        </authorList>
    </citation>
    <scope>NUCLEOTIDE SEQUENCE [LARGE SCALE GENOMIC DNA]</scope>
    <source>
        <strain evidence="3 4">CBS 40295</strain>
    </source>
</reference>
<dbReference type="OMA" id="TCFRENV"/>
<dbReference type="GeneID" id="27318274"/>
<evidence type="ECO:0000313" key="3">
    <source>
        <dbReference type="EMBL" id="KIV96585.1"/>
    </source>
</evidence>
<dbReference type="RefSeq" id="XP_016228159.1">
    <property type="nucleotide sequence ID" value="XM_016364510.1"/>
</dbReference>
<feature type="signal peptide" evidence="2">
    <location>
        <begin position="1"/>
        <end position="19"/>
    </location>
</feature>
<organism evidence="3 4">
    <name type="scientific">Exophiala mesophila</name>
    <name type="common">Black yeast-like fungus</name>
    <dbReference type="NCBI Taxonomy" id="212818"/>
    <lineage>
        <taxon>Eukaryota</taxon>
        <taxon>Fungi</taxon>
        <taxon>Dikarya</taxon>
        <taxon>Ascomycota</taxon>
        <taxon>Pezizomycotina</taxon>
        <taxon>Eurotiomycetes</taxon>
        <taxon>Chaetothyriomycetidae</taxon>
        <taxon>Chaetothyriales</taxon>
        <taxon>Herpotrichiellaceae</taxon>
        <taxon>Exophiala</taxon>
    </lineage>
</organism>
<dbReference type="InterPro" id="IPR039254">
    <property type="entry name" value="Rds1"/>
</dbReference>
<proteinExistence type="predicted"/>
<feature type="compositionally biased region" description="Low complexity" evidence="1">
    <location>
        <begin position="307"/>
        <end position="318"/>
    </location>
</feature>
<accession>A0A0D1X495</accession>
<protein>
    <submittedName>
        <fullName evidence="3">Uncharacterized protein</fullName>
    </submittedName>
</protein>
<dbReference type="PANTHER" id="PTHR38705:SF1">
    <property type="entry name" value="PROTEIN RDS1"/>
    <property type="match status" value="1"/>
</dbReference>
<evidence type="ECO:0000313" key="4">
    <source>
        <dbReference type="Proteomes" id="UP000054302"/>
    </source>
</evidence>
<dbReference type="VEuPathDB" id="FungiDB:PV10_00429"/>
<feature type="chain" id="PRO_5002246133" evidence="2">
    <location>
        <begin position="20"/>
        <end position="438"/>
    </location>
</feature>
<gene>
    <name evidence="3" type="ORF">PV10_00429</name>
</gene>
<keyword evidence="2" id="KW-0732">Signal</keyword>